<dbReference type="InterPro" id="IPR057514">
    <property type="entry name" value="NTF2_SigF"/>
</dbReference>
<name>A0A1Y2G153_9BASI</name>
<keyword evidence="3" id="KW-1185">Reference proteome</keyword>
<accession>A0A1Y2G153</accession>
<dbReference type="OrthoDB" id="2344312at2759"/>
<dbReference type="EMBL" id="MCGR01000003">
    <property type="protein sequence ID" value="ORY90637.1"/>
    <property type="molecule type" value="Genomic_DNA"/>
</dbReference>
<protein>
    <recommendedName>
        <fullName evidence="1">SigF-like NTF2-like domain-containing protein</fullName>
    </recommendedName>
</protein>
<dbReference type="InParanoid" id="A0A1Y2G153"/>
<evidence type="ECO:0000259" key="1">
    <source>
        <dbReference type="Pfam" id="PF24840"/>
    </source>
</evidence>
<evidence type="ECO:0000313" key="2">
    <source>
        <dbReference type="EMBL" id="ORY90637.1"/>
    </source>
</evidence>
<sequence>MEDPQFDIRNVVRSITEPREADQLLANVDRYFTSDAVIVHPMLNSPSASGRAGVKAAYKMLRVLTIGNKVDFHVVALDRIVNKKNVEHTTALLDITEHLQLRFLPLPTSYNPWFHIRFLVRVDLIKCEDGLWRITKQEDNLPTDFGSTGLALPGIPLASISDAFKWCCGAGTLATSRVITALGLFK</sequence>
<evidence type="ECO:0000313" key="3">
    <source>
        <dbReference type="Proteomes" id="UP000193467"/>
    </source>
</evidence>
<dbReference type="PANTHER" id="PTHR35393:SF1">
    <property type="entry name" value="SNOAL-LIKE DOMAIN-CONTAINING PROTEIN"/>
    <property type="match status" value="1"/>
</dbReference>
<proteinExistence type="predicted"/>
<organism evidence="2 3">
    <name type="scientific">Leucosporidium creatinivorum</name>
    <dbReference type="NCBI Taxonomy" id="106004"/>
    <lineage>
        <taxon>Eukaryota</taxon>
        <taxon>Fungi</taxon>
        <taxon>Dikarya</taxon>
        <taxon>Basidiomycota</taxon>
        <taxon>Pucciniomycotina</taxon>
        <taxon>Microbotryomycetes</taxon>
        <taxon>Leucosporidiales</taxon>
        <taxon>Leucosporidium</taxon>
    </lineage>
</organism>
<feature type="domain" description="SigF-like NTF2-like" evidence="1">
    <location>
        <begin position="1"/>
        <end position="183"/>
    </location>
</feature>
<dbReference type="Proteomes" id="UP000193467">
    <property type="component" value="Unassembled WGS sequence"/>
</dbReference>
<dbReference type="PANTHER" id="PTHR35393">
    <property type="entry name" value="CHROMOSOME 1, WHOLE GENOME SHOTGUN SEQUENCE"/>
    <property type="match status" value="1"/>
</dbReference>
<dbReference type="STRING" id="106004.A0A1Y2G153"/>
<comment type="caution">
    <text evidence="2">The sequence shown here is derived from an EMBL/GenBank/DDBJ whole genome shotgun (WGS) entry which is preliminary data.</text>
</comment>
<dbReference type="AlphaFoldDB" id="A0A1Y2G153"/>
<reference evidence="2 3" key="1">
    <citation type="submission" date="2016-07" db="EMBL/GenBank/DDBJ databases">
        <title>Pervasive Adenine N6-methylation of Active Genes in Fungi.</title>
        <authorList>
            <consortium name="DOE Joint Genome Institute"/>
            <person name="Mondo S.J."/>
            <person name="Dannebaum R.O."/>
            <person name="Kuo R.C."/>
            <person name="Labutti K."/>
            <person name="Haridas S."/>
            <person name="Kuo A."/>
            <person name="Salamov A."/>
            <person name="Ahrendt S.R."/>
            <person name="Lipzen A."/>
            <person name="Sullivan W."/>
            <person name="Andreopoulos W.B."/>
            <person name="Clum A."/>
            <person name="Lindquist E."/>
            <person name="Daum C."/>
            <person name="Ramamoorthy G.K."/>
            <person name="Gryganskyi A."/>
            <person name="Culley D."/>
            <person name="Magnuson J.K."/>
            <person name="James T.Y."/>
            <person name="O'Malley M.A."/>
            <person name="Stajich J.E."/>
            <person name="Spatafora J.W."/>
            <person name="Visel A."/>
            <person name="Grigoriev I.V."/>
        </authorList>
    </citation>
    <scope>NUCLEOTIDE SEQUENCE [LARGE SCALE GENOMIC DNA]</scope>
    <source>
        <strain evidence="2 3">62-1032</strain>
    </source>
</reference>
<dbReference type="Pfam" id="PF24840">
    <property type="entry name" value="NTF2_SigF"/>
    <property type="match status" value="1"/>
</dbReference>
<gene>
    <name evidence="2" type="ORF">BCR35DRAFT_274577</name>
</gene>